<name>Q2CHV8_OCEGH</name>
<evidence type="ECO:0000313" key="3">
    <source>
        <dbReference type="Proteomes" id="UP000003635"/>
    </source>
</evidence>
<comment type="caution">
    <text evidence="2">The sequence shown here is derived from an EMBL/GenBank/DDBJ whole genome shotgun (WGS) entry which is preliminary data.</text>
</comment>
<keyword evidence="3" id="KW-1185">Reference proteome</keyword>
<dbReference type="RefSeq" id="WP_007253946.1">
    <property type="nucleotide sequence ID" value="NZ_CH724107.1"/>
</dbReference>
<organism evidence="2 3">
    <name type="scientific">Oceanicola granulosus (strain ATCC BAA-861 / DSM 15982 / KCTC 12143 / HTCC2516)</name>
    <dbReference type="NCBI Taxonomy" id="314256"/>
    <lineage>
        <taxon>Bacteria</taxon>
        <taxon>Pseudomonadati</taxon>
        <taxon>Pseudomonadota</taxon>
        <taxon>Alphaproteobacteria</taxon>
        <taxon>Rhodobacterales</taxon>
        <taxon>Roseobacteraceae</taxon>
        <taxon>Oceanicola</taxon>
    </lineage>
</organism>
<feature type="signal peptide" evidence="1">
    <location>
        <begin position="1"/>
        <end position="21"/>
    </location>
</feature>
<dbReference type="AlphaFoldDB" id="Q2CHV8"/>
<keyword evidence="1" id="KW-0732">Signal</keyword>
<evidence type="ECO:0000256" key="1">
    <source>
        <dbReference type="SAM" id="SignalP"/>
    </source>
</evidence>
<protein>
    <submittedName>
        <fullName evidence="2">Uncharacterized protein</fullName>
    </submittedName>
</protein>
<dbReference type="Proteomes" id="UP000003635">
    <property type="component" value="Unassembled WGS sequence"/>
</dbReference>
<gene>
    <name evidence="2" type="ORF">OG2516_02079</name>
</gene>
<dbReference type="STRING" id="314256.OG2516_02079"/>
<dbReference type="eggNOG" id="ENOG502ZMZ4">
    <property type="taxonomic scope" value="Bacteria"/>
</dbReference>
<dbReference type="OrthoDB" id="7868487at2"/>
<dbReference type="HOGENOM" id="CLU_1914901_0_0_5"/>
<evidence type="ECO:0000313" key="2">
    <source>
        <dbReference type="EMBL" id="EAR52186.1"/>
    </source>
</evidence>
<accession>Q2CHV8</accession>
<feature type="chain" id="PRO_5004207283" evidence="1">
    <location>
        <begin position="22"/>
        <end position="132"/>
    </location>
</feature>
<proteinExistence type="predicted"/>
<dbReference type="EMBL" id="AAOT01000005">
    <property type="protein sequence ID" value="EAR52186.1"/>
    <property type="molecule type" value="Genomic_DNA"/>
</dbReference>
<sequence>MTNKSLIALTAAAGLFGTVAAADSYFTYIDNAPQQADAVIELGEVVADSAGTVVIYDYNGGEFGEILGSVEVGAGANTDVEVNVGARPLFDVAAVLYLGEPTTPDMAAAWVEIELMDMGMDGDETGDTTANN</sequence>
<reference evidence="2 3" key="1">
    <citation type="journal article" date="2010" name="J. Bacteriol.">
        <title>Genome sequences of Oceanicola granulosus HTCC2516(T) and Oceanicola batsensis HTCC2597(TDelta).</title>
        <authorList>
            <person name="Thrash J.C."/>
            <person name="Cho J.C."/>
            <person name="Vergin K.L."/>
            <person name="Giovannoni S.J."/>
        </authorList>
    </citation>
    <scope>NUCLEOTIDE SEQUENCE [LARGE SCALE GENOMIC DNA]</scope>
    <source>
        <strain evidence="3">ATCC BAA-861 / DSM 15982 / KCTC 12143 / HTCC2516</strain>
    </source>
</reference>